<proteinExistence type="inferred from homology"/>
<dbReference type="Pfam" id="PF01758">
    <property type="entry name" value="SBF"/>
    <property type="match status" value="1"/>
</dbReference>
<comment type="similarity">
    <text evidence="2">Belongs to the arsenical resistance-3 (ACR3) (TC 2.A.59) family.</text>
</comment>
<feature type="transmembrane region" description="Helical" evidence="9">
    <location>
        <begin position="74"/>
        <end position="97"/>
    </location>
</feature>
<feature type="transmembrane region" description="Helical" evidence="9">
    <location>
        <begin position="47"/>
        <end position="67"/>
    </location>
</feature>
<feature type="transmembrane region" description="Helical" evidence="9">
    <location>
        <begin position="103"/>
        <end position="124"/>
    </location>
</feature>
<dbReference type="GO" id="GO:0005886">
    <property type="term" value="C:plasma membrane"/>
    <property type="evidence" value="ECO:0007669"/>
    <property type="project" value="UniProtKB-SubCell"/>
</dbReference>
<dbReference type="InterPro" id="IPR002657">
    <property type="entry name" value="BilAc:Na_symport/Acr3"/>
</dbReference>
<feature type="transmembrane region" description="Helical" evidence="9">
    <location>
        <begin position="172"/>
        <end position="190"/>
    </location>
</feature>
<evidence type="ECO:0000256" key="1">
    <source>
        <dbReference type="ARBA" id="ARBA00004651"/>
    </source>
</evidence>
<keyword evidence="7 9" id="KW-0472">Membrane</keyword>
<feature type="transmembrane region" description="Helical" evidence="9">
    <location>
        <begin position="211"/>
        <end position="230"/>
    </location>
</feature>
<accession>A0A4Z0BA36</accession>
<keyword evidence="11" id="KW-1185">Reference proteome</keyword>
<evidence type="ECO:0000256" key="4">
    <source>
        <dbReference type="ARBA" id="ARBA00022475"/>
    </source>
</evidence>
<evidence type="ECO:0000256" key="7">
    <source>
        <dbReference type="ARBA" id="ARBA00023136"/>
    </source>
</evidence>
<reference evidence="10 11" key="1">
    <citation type="journal article" date="2019" name="Syst. Appl. Microbiol.">
        <title>New species of pathogenic Pseudomonas isolated from citrus in Tunisia: Proposal of Pseudomonas kairouanensis sp. nov. and Pseudomonas nabeulensis sp. nov.</title>
        <authorList>
            <person name="Oueslati M."/>
            <person name="Mulet M."/>
            <person name="Gomila M."/>
            <person name="Berge O."/>
            <person name="Hajlaoui M.R."/>
            <person name="Lalucat J."/>
            <person name="Sadfi-Zouaoui N."/>
            <person name="Garcia-Valdes E."/>
        </authorList>
    </citation>
    <scope>NUCLEOTIDE SEQUENCE [LARGE SCALE GENOMIC DNA]</scope>
    <source>
        <strain evidence="10 11">E10B</strain>
    </source>
</reference>
<dbReference type="Proteomes" id="UP000297734">
    <property type="component" value="Unassembled WGS sequence"/>
</dbReference>
<feature type="transmembrane region" description="Helical" evidence="9">
    <location>
        <begin position="12"/>
        <end position="35"/>
    </location>
</feature>
<comment type="caution">
    <text evidence="10">The sequence shown here is derived from an EMBL/GenBank/DDBJ whole genome shotgun (WGS) entry which is preliminary data.</text>
</comment>
<dbReference type="Gene3D" id="1.20.1530.20">
    <property type="match status" value="1"/>
</dbReference>
<gene>
    <name evidence="10" type="ORF">DYL61_04320</name>
</gene>
<feature type="transmembrane region" description="Helical" evidence="9">
    <location>
        <begin position="236"/>
        <end position="257"/>
    </location>
</feature>
<evidence type="ECO:0000313" key="11">
    <source>
        <dbReference type="Proteomes" id="UP000297734"/>
    </source>
</evidence>
<keyword evidence="5 9" id="KW-0812">Transmembrane</keyword>
<protein>
    <submittedName>
        <fullName evidence="10">Arsenic resistance protein</fullName>
    </submittedName>
</protein>
<evidence type="ECO:0000256" key="2">
    <source>
        <dbReference type="ARBA" id="ARBA00010110"/>
    </source>
</evidence>
<dbReference type="AlphaFoldDB" id="A0A4Z0BA36"/>
<name>A0A4Z0BA36_9PSED</name>
<evidence type="ECO:0000256" key="9">
    <source>
        <dbReference type="SAM" id="Phobius"/>
    </source>
</evidence>
<feature type="transmembrane region" description="Helical" evidence="9">
    <location>
        <begin position="269"/>
        <end position="290"/>
    </location>
</feature>
<evidence type="ECO:0000313" key="10">
    <source>
        <dbReference type="EMBL" id="TFY95184.1"/>
    </source>
</evidence>
<feature type="transmembrane region" description="Helical" evidence="9">
    <location>
        <begin position="131"/>
        <end position="152"/>
    </location>
</feature>
<dbReference type="PANTHER" id="PTHR43057">
    <property type="entry name" value="ARSENITE EFFLUX TRANSPORTER"/>
    <property type="match status" value="1"/>
</dbReference>
<comment type="subcellular location">
    <subcellularLocation>
        <location evidence="1">Cell membrane</location>
        <topology evidence="1">Multi-pass membrane protein</topology>
    </subcellularLocation>
</comment>
<keyword evidence="4" id="KW-1003">Cell membrane</keyword>
<dbReference type="GO" id="GO:0015104">
    <property type="term" value="F:antimonite transmembrane transporter activity"/>
    <property type="evidence" value="ECO:0007669"/>
    <property type="project" value="TreeGrafter"/>
</dbReference>
<dbReference type="InterPro" id="IPR004706">
    <property type="entry name" value="Arsenical-R_Acr3"/>
</dbReference>
<dbReference type="InterPro" id="IPR038770">
    <property type="entry name" value="Na+/solute_symporter_sf"/>
</dbReference>
<dbReference type="EMBL" id="QUZT01000005">
    <property type="protein sequence ID" value="TFY95184.1"/>
    <property type="molecule type" value="Genomic_DNA"/>
</dbReference>
<feature type="compositionally biased region" description="Low complexity" evidence="8">
    <location>
        <begin position="343"/>
        <end position="356"/>
    </location>
</feature>
<feature type="transmembrane region" description="Helical" evidence="9">
    <location>
        <begin position="296"/>
        <end position="315"/>
    </location>
</feature>
<evidence type="ECO:0000256" key="8">
    <source>
        <dbReference type="SAM" id="MobiDB-lite"/>
    </source>
</evidence>
<dbReference type="GO" id="GO:0015105">
    <property type="term" value="F:arsenite transmembrane transporter activity"/>
    <property type="evidence" value="ECO:0007669"/>
    <property type="project" value="TreeGrafter"/>
</dbReference>
<dbReference type="OrthoDB" id="3254016at2"/>
<evidence type="ECO:0000256" key="3">
    <source>
        <dbReference type="ARBA" id="ARBA00022448"/>
    </source>
</evidence>
<evidence type="ECO:0000256" key="5">
    <source>
        <dbReference type="ARBA" id="ARBA00022692"/>
    </source>
</evidence>
<organism evidence="10 11">
    <name type="scientific">Pseudomonas nabeulensis</name>
    <dbReference type="NCBI Taxonomy" id="2293833"/>
    <lineage>
        <taxon>Bacteria</taxon>
        <taxon>Pseudomonadati</taxon>
        <taxon>Pseudomonadota</taxon>
        <taxon>Gammaproteobacteria</taxon>
        <taxon>Pseudomonadales</taxon>
        <taxon>Pseudomonadaceae</taxon>
        <taxon>Pseudomonas</taxon>
    </lineage>
</organism>
<sequence>MLTPSSPERLPGVAVTSFLLVAAIVTGGVLGHFLPDTGQWLGERVDHTLLALVGLLFFGVRFGALVQAAGHLRFLVIALLANFLLVPLIGYSVASLFLSAHPLFMVGLVIYFMSPCTDWFLGFTRLAGGNVALGTALIPINMVVQLLLYPLYLQWFTHQTVQVEAGTLGDTLLHWFLVPLVVAVVLHQAGRWLLGQARFERVLHWADQATPWVIALLVLEIFSANIPVILEHRSVFAWVLLAVFVFFVLTFLLGEGISRLFRLRYPEHALLTMTIAARNAPLMLAVTMAALPDQPLVYAALVIGMLVEFPHLTALRRLLLAASRRFPPSGTPSTPAESGLPNSPAAIASPPSLGHK</sequence>
<dbReference type="GO" id="GO:0015297">
    <property type="term" value="F:antiporter activity"/>
    <property type="evidence" value="ECO:0007669"/>
    <property type="project" value="InterPro"/>
</dbReference>
<evidence type="ECO:0000256" key="6">
    <source>
        <dbReference type="ARBA" id="ARBA00022989"/>
    </source>
</evidence>
<dbReference type="PANTHER" id="PTHR43057:SF1">
    <property type="entry name" value="ARSENICAL-RESISTANCE PROTEIN 3"/>
    <property type="match status" value="1"/>
</dbReference>
<dbReference type="RefSeq" id="WP_135307337.1">
    <property type="nucleotide sequence ID" value="NZ_QUZT01000005.1"/>
</dbReference>
<feature type="region of interest" description="Disordered" evidence="8">
    <location>
        <begin position="327"/>
        <end position="356"/>
    </location>
</feature>
<keyword evidence="3" id="KW-0813">Transport</keyword>
<keyword evidence="6 9" id="KW-1133">Transmembrane helix</keyword>